<name>A0A0F3RQB4_9LACO</name>
<dbReference type="Proteomes" id="UP000033491">
    <property type="component" value="Unassembled WGS sequence"/>
</dbReference>
<accession>A0A0F3RQB4</accession>
<evidence type="ECO:0000313" key="1">
    <source>
        <dbReference type="EMBL" id="KJW12223.1"/>
    </source>
</evidence>
<dbReference type="OrthoDB" id="2324251at2"/>
<dbReference type="EMBL" id="JZCR01000021">
    <property type="protein sequence ID" value="KJW12223.1"/>
    <property type="molecule type" value="Genomic_DNA"/>
</dbReference>
<dbReference type="PATRIC" id="fig|216463.3.peg.1265"/>
<proteinExistence type="predicted"/>
<sequence length="131" mass="15308">MFKKIIQTSLVSLALVGGITITVQPQTAHAKKLTTSLIHRHYMAEYRIKVKKNMPMYKQRLDNEGRIRGYKKVTLHKGEIVRTWYRQVGGVSWQVTGGKYSKSKHYQYSVNFTNTRQFKILHTYPASKGWF</sequence>
<dbReference type="RefSeq" id="WP_045807945.1">
    <property type="nucleotide sequence ID" value="NZ_JZCR01000021.1"/>
</dbReference>
<reference evidence="1 2" key="1">
    <citation type="submission" date="2015-03" db="EMBL/GenBank/DDBJ databases">
        <authorList>
            <person name="Zheng J."/>
            <person name="Ganezle M."/>
        </authorList>
    </citation>
    <scope>NUCLEOTIDE SEQUENCE [LARGE SCALE GENOMIC DNA]</scope>
    <source>
        <strain evidence="1 2">LP38</strain>
    </source>
</reference>
<organism evidence="1 2">
    <name type="scientific">Levilactobacillus spicheri</name>
    <dbReference type="NCBI Taxonomy" id="216463"/>
    <lineage>
        <taxon>Bacteria</taxon>
        <taxon>Bacillati</taxon>
        <taxon>Bacillota</taxon>
        <taxon>Bacilli</taxon>
        <taxon>Lactobacillales</taxon>
        <taxon>Lactobacillaceae</taxon>
        <taxon>Levilactobacillus</taxon>
    </lineage>
</organism>
<dbReference type="STRING" id="216463.VC81_10035"/>
<dbReference type="AlphaFoldDB" id="A0A0F3RQB4"/>
<comment type="caution">
    <text evidence="1">The sequence shown here is derived from an EMBL/GenBank/DDBJ whole genome shotgun (WGS) entry which is preliminary data.</text>
</comment>
<gene>
    <name evidence="1" type="ORF">VC81_10035</name>
</gene>
<protein>
    <submittedName>
        <fullName evidence="1">Uncharacterized protein</fullName>
    </submittedName>
</protein>
<evidence type="ECO:0000313" key="2">
    <source>
        <dbReference type="Proteomes" id="UP000033491"/>
    </source>
</evidence>